<dbReference type="RefSeq" id="WP_409140582.1">
    <property type="nucleotide sequence ID" value="NZ_JBJXCW010000012.1"/>
</dbReference>
<organism evidence="1 2">
    <name type="scientific">Acinetobacter albensis</name>
    <dbReference type="NCBI Taxonomy" id="1673609"/>
    <lineage>
        <taxon>Bacteria</taxon>
        <taxon>Pseudomonadati</taxon>
        <taxon>Pseudomonadota</taxon>
        <taxon>Gammaproteobacteria</taxon>
        <taxon>Moraxellales</taxon>
        <taxon>Moraxellaceae</taxon>
        <taxon>Acinetobacter</taxon>
    </lineage>
</organism>
<gene>
    <name evidence="1" type="ORF">ACKVE0_11715</name>
</gene>
<dbReference type="Proteomes" id="UP001632339">
    <property type="component" value="Unassembled WGS sequence"/>
</dbReference>
<sequence length="73" mass="8546">MITPNKTIPLKSSIIYKCIYILEKDFESIYLVDLYSDIINKFDSIDEFLYSIDVLFLLNLVDVNFEVGKISRC</sequence>
<proteinExistence type="predicted"/>
<evidence type="ECO:0000313" key="2">
    <source>
        <dbReference type="Proteomes" id="UP001632339"/>
    </source>
</evidence>
<dbReference type="EMBL" id="JBJXCW010000012">
    <property type="protein sequence ID" value="MFN0298182.1"/>
    <property type="molecule type" value="Genomic_DNA"/>
</dbReference>
<dbReference type="Pfam" id="PF20292">
    <property type="entry name" value="MC7"/>
    <property type="match status" value="1"/>
</dbReference>
<protein>
    <submittedName>
        <fullName evidence="1">ABC-three component system middle component 7</fullName>
    </submittedName>
</protein>
<dbReference type="InterPro" id="IPR046900">
    <property type="entry name" value="ABC-3C_MC7"/>
</dbReference>
<reference evidence="1 2" key="1">
    <citation type="submission" date="2024-12" db="EMBL/GenBank/DDBJ databases">
        <title>C001-4G Acinetobacter sp. assembled genome.</title>
        <authorList>
            <person name="D'Arcy K."/>
            <person name="Kingdon A.D.H."/>
            <person name="Breen A."/>
            <person name="Mckeown C."/>
            <person name="Allman E."/>
            <person name="Sharma P."/>
            <person name="Mcleman A."/>
            <person name="Roberts A.P."/>
        </authorList>
    </citation>
    <scope>NUCLEOTIDE SEQUENCE [LARGE SCALE GENOMIC DNA]</scope>
    <source>
        <strain evidence="1 2">C1-4G</strain>
    </source>
</reference>
<name>A0ABW9JWR0_9GAMM</name>
<accession>A0ABW9JWR0</accession>
<keyword evidence="2" id="KW-1185">Reference proteome</keyword>
<comment type="caution">
    <text evidence="1">The sequence shown here is derived from an EMBL/GenBank/DDBJ whole genome shotgun (WGS) entry which is preliminary data.</text>
</comment>
<evidence type="ECO:0000313" key="1">
    <source>
        <dbReference type="EMBL" id="MFN0298182.1"/>
    </source>
</evidence>